<dbReference type="InterPro" id="IPR006103">
    <property type="entry name" value="Glyco_hydro_2_cat"/>
</dbReference>
<dbReference type="EC" id="3.2.1.23" evidence="5"/>
<keyword evidence="8" id="KW-0326">Glycosidase</keyword>
<evidence type="ECO:0000313" key="14">
    <source>
        <dbReference type="Proteomes" id="UP000094313"/>
    </source>
</evidence>
<evidence type="ECO:0000256" key="7">
    <source>
        <dbReference type="ARBA" id="ARBA00022837"/>
    </source>
</evidence>
<dbReference type="InterPro" id="IPR050347">
    <property type="entry name" value="Bact_Beta-galactosidase"/>
</dbReference>
<gene>
    <name evidence="13" type="ORF">BFS30_01175</name>
</gene>
<dbReference type="InterPro" id="IPR008979">
    <property type="entry name" value="Galactose-bd-like_sf"/>
</dbReference>
<dbReference type="InterPro" id="IPR014718">
    <property type="entry name" value="GH-type_carb-bd"/>
</dbReference>
<dbReference type="Pfam" id="PF02836">
    <property type="entry name" value="Glyco_hydro_2_C"/>
    <property type="match status" value="1"/>
</dbReference>
<dbReference type="InterPro" id="IPR013783">
    <property type="entry name" value="Ig-like_fold"/>
</dbReference>
<dbReference type="Gene3D" id="3.20.20.80">
    <property type="entry name" value="Glycosidases"/>
    <property type="match status" value="1"/>
</dbReference>
<dbReference type="PRINTS" id="PR00132">
    <property type="entry name" value="GLHYDRLASE2"/>
</dbReference>
<dbReference type="Gene3D" id="2.60.120.260">
    <property type="entry name" value="Galactose-binding domain-like"/>
    <property type="match status" value="1"/>
</dbReference>
<dbReference type="OrthoDB" id="9801077at2"/>
<dbReference type="SUPFAM" id="SSF51445">
    <property type="entry name" value="(Trans)glycosidases"/>
    <property type="match status" value="1"/>
</dbReference>
<protein>
    <recommendedName>
        <fullName evidence="5">beta-galactosidase</fullName>
        <ecNumber evidence="5">3.2.1.23</ecNumber>
    </recommendedName>
</protein>
<evidence type="ECO:0000259" key="11">
    <source>
        <dbReference type="Pfam" id="PF02836"/>
    </source>
</evidence>
<comment type="subunit">
    <text evidence="4">Monomer.</text>
</comment>
<reference evidence="13 14" key="1">
    <citation type="submission" date="2016-08" db="EMBL/GenBank/DDBJ databases">
        <authorList>
            <person name="Seilhamer J.J."/>
        </authorList>
    </citation>
    <scope>NUCLEOTIDE SEQUENCE [LARGE SCALE GENOMIC DNA]</scope>
    <source>
        <strain evidence="13 14">DX4</strain>
    </source>
</reference>
<feature type="domain" description="Glycoside hydrolase family 2 catalytic" evidence="11">
    <location>
        <begin position="453"/>
        <end position="710"/>
    </location>
</feature>
<accession>A0A1D7QBF6</accession>
<dbReference type="PROSITE" id="PS00608">
    <property type="entry name" value="GLYCOSYL_HYDROL_F2_2"/>
    <property type="match status" value="1"/>
</dbReference>
<dbReference type="EMBL" id="CP017141">
    <property type="protein sequence ID" value="AOM75904.1"/>
    <property type="molecule type" value="Genomic_DNA"/>
</dbReference>
<keyword evidence="7" id="KW-0106">Calcium</keyword>
<feature type="signal peptide" evidence="9">
    <location>
        <begin position="1"/>
        <end position="21"/>
    </location>
</feature>
<dbReference type="GO" id="GO:0030246">
    <property type="term" value="F:carbohydrate binding"/>
    <property type="evidence" value="ECO:0007669"/>
    <property type="project" value="InterPro"/>
</dbReference>
<evidence type="ECO:0000256" key="1">
    <source>
        <dbReference type="ARBA" id="ARBA00001412"/>
    </source>
</evidence>
<keyword evidence="14" id="KW-1185">Reference proteome</keyword>
<evidence type="ECO:0000313" key="13">
    <source>
        <dbReference type="EMBL" id="AOM75904.1"/>
    </source>
</evidence>
<dbReference type="GO" id="GO:0009341">
    <property type="term" value="C:beta-galactosidase complex"/>
    <property type="evidence" value="ECO:0007669"/>
    <property type="project" value="TreeGrafter"/>
</dbReference>
<evidence type="ECO:0000256" key="5">
    <source>
        <dbReference type="ARBA" id="ARBA00012756"/>
    </source>
</evidence>
<evidence type="ECO:0000256" key="3">
    <source>
        <dbReference type="ARBA" id="ARBA00007401"/>
    </source>
</evidence>
<dbReference type="GO" id="GO:0004565">
    <property type="term" value="F:beta-galactosidase activity"/>
    <property type="evidence" value="ECO:0007669"/>
    <property type="project" value="UniProtKB-EC"/>
</dbReference>
<proteinExistence type="inferred from homology"/>
<dbReference type="KEGG" id="psty:BFS30_01175"/>
<evidence type="ECO:0000256" key="2">
    <source>
        <dbReference type="ARBA" id="ARBA00001913"/>
    </source>
</evidence>
<feature type="domain" description="Glycoside hydrolase family 2 immunoglobulin-like beta-sandwich" evidence="10">
    <location>
        <begin position="340"/>
        <end position="451"/>
    </location>
</feature>
<keyword evidence="6" id="KW-0378">Hydrolase</keyword>
<evidence type="ECO:0000259" key="10">
    <source>
        <dbReference type="Pfam" id="PF00703"/>
    </source>
</evidence>
<evidence type="ECO:0000259" key="12">
    <source>
        <dbReference type="Pfam" id="PF02837"/>
    </source>
</evidence>
<dbReference type="Gene3D" id="2.60.40.10">
    <property type="entry name" value="Immunoglobulins"/>
    <property type="match status" value="1"/>
</dbReference>
<evidence type="ECO:0000256" key="6">
    <source>
        <dbReference type="ARBA" id="ARBA00022801"/>
    </source>
</evidence>
<dbReference type="InterPro" id="IPR006104">
    <property type="entry name" value="Glyco_hydro_2_N"/>
</dbReference>
<evidence type="ECO:0000256" key="8">
    <source>
        <dbReference type="ARBA" id="ARBA00023295"/>
    </source>
</evidence>
<organism evidence="13 14">
    <name type="scientific">Pedobacter steynii</name>
    <dbReference type="NCBI Taxonomy" id="430522"/>
    <lineage>
        <taxon>Bacteria</taxon>
        <taxon>Pseudomonadati</taxon>
        <taxon>Bacteroidota</taxon>
        <taxon>Sphingobacteriia</taxon>
        <taxon>Sphingobacteriales</taxon>
        <taxon>Sphingobacteriaceae</taxon>
        <taxon>Pedobacter</taxon>
    </lineage>
</organism>
<dbReference type="InterPro" id="IPR036156">
    <property type="entry name" value="Beta-gal/glucu_dom_sf"/>
</dbReference>
<name>A0A1D7QBF6_9SPHI</name>
<comment type="cofactor">
    <cofactor evidence="2">
        <name>Ca(2+)</name>
        <dbReference type="ChEBI" id="CHEBI:29108"/>
    </cofactor>
</comment>
<evidence type="ECO:0000256" key="4">
    <source>
        <dbReference type="ARBA" id="ARBA00011245"/>
    </source>
</evidence>
<dbReference type="PANTHER" id="PTHR46323">
    <property type="entry name" value="BETA-GALACTOSIDASE"/>
    <property type="match status" value="1"/>
</dbReference>
<keyword evidence="9" id="KW-0732">Signal</keyword>
<comment type="catalytic activity">
    <reaction evidence="1">
        <text>Hydrolysis of terminal non-reducing beta-D-galactose residues in beta-D-galactosides.</text>
        <dbReference type="EC" id="3.2.1.23"/>
    </reaction>
</comment>
<sequence>MLKQLHCVSIVLLFTIGSAYSQEYKTVQNYGAADCGDCLLTRLGQVYTYTQQEIPADILPVSRKERTIFFSGRMSIPFAVTDVRSKYQLKLTYLSDSKDRKIKVVADGAVLNAAVALPYGKALTVTYDIPVAAYQDGAFMFDIIALSGANIPVSRLEILSTGSKPLVYKDVLAEKINTQSFTPDRLSPVPALVANVKSPVLSLNGTWDFEYKTQQGKIQVPGEWEMQGYHVDSAQHASYTTSFELPADWKDKRIKLRFDGVSSHCEVLLNGKLLGTHEGGFVIFEMDASPAVKAGTNKLEVRVASLTISDKLGCVSQYAAHTVGGILRKVTLTALPELNIAEIYPQVRFDEHFQHAKLRIDYQVLNESKWPGEVALKFILLDREGKEVSISGNSVEKKNLRPAMDFKGSLNLAVHQPEKWDTEHPYLYTLVSRLISKGRVIQENRQKLGFRQIDIRGNQFFVNNKPIKLHGANRHDISTLGGRSISEALNRKDAELFRNANCNYIRTSHYPPSEEFLAACDSLGMFVEAEAAITWVEHHASPIWKEWNYLNPDFVPHFLRANFENIRGNRNHPSIVIWSIANESRWSPLWDKVNKEVKKYDPLRPTAFHDQTYGGFNNAGSKADIRNIHYPGLGGPEQTDKFTDRPVLFGEYCHVQTYNRLEEVTDPYVRADWGRMLHQMYNKMYTHQACLGGAIWAGIDDIFHKPDSTIVGYGPWGSVLDGWRREKPEFISVRKSYAPFVITNLKEARPKNGVLLLKIENRYNFANLKEGQLRYHVDGVSKSATMDIPARSSGELELQVPENAKVVNITFTDPRGFVTQEEQLILSAAGTVIPAESNVKVKLKKSAEGVVLSRGAQKYTFDKTTGRVTDNEVLGGIAMMVVPMNGDDGGAPHIAGNNYQRNIKPIRYQPEGNWKTSMLSSSADKESATVTVEGSYKYLKGAFNYKFLADGTIEIEYHFKVMDTVKINPRQWGLAFELPSGFQHLNYSSKGYWSVYPENDIARTAGDIQARPVHQKYVEAALQVPVGPWAADANDLGSRDFRSTKANIYHARLSNDKGDQLTVYSDGTQSARSWIDGNKTRFLIAELNGGGSDGFFESYYSKERRPLKMGSELKGKIKLKLEASK</sequence>
<dbReference type="InterPro" id="IPR006102">
    <property type="entry name" value="Ig-like_GH2"/>
</dbReference>
<dbReference type="InterPro" id="IPR006101">
    <property type="entry name" value="Glyco_hydro_2"/>
</dbReference>
<evidence type="ECO:0000256" key="9">
    <source>
        <dbReference type="SAM" id="SignalP"/>
    </source>
</evidence>
<dbReference type="RefSeq" id="WP_069377601.1">
    <property type="nucleotide sequence ID" value="NZ_CP017141.1"/>
</dbReference>
<dbReference type="SUPFAM" id="SSF49303">
    <property type="entry name" value="beta-Galactosidase/glucuronidase domain"/>
    <property type="match status" value="1"/>
</dbReference>
<dbReference type="SUPFAM" id="SSF49785">
    <property type="entry name" value="Galactose-binding domain-like"/>
    <property type="match status" value="1"/>
</dbReference>
<dbReference type="Pfam" id="PF00703">
    <property type="entry name" value="Glyco_hydro_2"/>
    <property type="match status" value="1"/>
</dbReference>
<feature type="domain" description="Glycosyl hydrolases family 2 sugar binding" evidence="12">
    <location>
        <begin position="233"/>
        <end position="336"/>
    </location>
</feature>
<dbReference type="InterPro" id="IPR023232">
    <property type="entry name" value="Glyco_hydro_2_AS"/>
</dbReference>
<dbReference type="Gene3D" id="2.70.98.10">
    <property type="match status" value="1"/>
</dbReference>
<dbReference type="AlphaFoldDB" id="A0A1D7QBF6"/>
<feature type="chain" id="PRO_5009098273" description="beta-galactosidase" evidence="9">
    <location>
        <begin position="22"/>
        <end position="1125"/>
    </location>
</feature>
<dbReference type="GO" id="GO:0005990">
    <property type="term" value="P:lactose catabolic process"/>
    <property type="evidence" value="ECO:0007669"/>
    <property type="project" value="TreeGrafter"/>
</dbReference>
<dbReference type="InterPro" id="IPR017853">
    <property type="entry name" value="GH"/>
</dbReference>
<dbReference type="Proteomes" id="UP000094313">
    <property type="component" value="Chromosome"/>
</dbReference>
<dbReference type="PANTHER" id="PTHR46323:SF2">
    <property type="entry name" value="BETA-GALACTOSIDASE"/>
    <property type="match status" value="1"/>
</dbReference>
<comment type="similarity">
    <text evidence="3">Belongs to the glycosyl hydrolase 2 family.</text>
</comment>
<dbReference type="Pfam" id="PF02837">
    <property type="entry name" value="Glyco_hydro_2_N"/>
    <property type="match status" value="1"/>
</dbReference>